<dbReference type="GO" id="GO:0006892">
    <property type="term" value="P:post-Golgi vesicle-mediated transport"/>
    <property type="evidence" value="ECO:0007669"/>
    <property type="project" value="TreeGrafter"/>
</dbReference>
<feature type="domain" description="Sortilin N-terminal" evidence="3">
    <location>
        <begin position="2"/>
        <end position="88"/>
    </location>
</feature>
<dbReference type="AlphaFoldDB" id="U6GT90"/>
<feature type="domain" description="Sortilin N-terminal" evidence="3">
    <location>
        <begin position="135"/>
        <end position="272"/>
    </location>
</feature>
<sequence>AAKLPVEIEEKSYTVLDTSEGAIMLHVNHGGEGGRDTGNVYISDGKGIRFSLSLPNNIRSGTGECEFDKVLSMEGVYIANFRDSIEKSGLSGGSSSISSTGAEAAAVAAAAAAEEEARMKQEEEEAEGIRAEVEKKHERVSSKGRREDVTRTAISFDKGGVWSYLKPPRVDSRGQKIDCSPDSCWLHLNGITKFNEYAPFYSVENAVGLIMGTGNVGSYLRTETDEINTYLSRDGGLTWIEAHKGAFIYEMGDHGGLLVMADDTKKTNQLCFISLFFFL</sequence>
<protein>
    <submittedName>
        <fullName evidence="4">Sortilin, putative</fullName>
    </submittedName>
</protein>
<dbReference type="InterPro" id="IPR050310">
    <property type="entry name" value="VPS10-sortilin"/>
</dbReference>
<evidence type="ECO:0000313" key="4">
    <source>
        <dbReference type="EMBL" id="CDI82483.1"/>
    </source>
</evidence>
<dbReference type="SUPFAM" id="SSF110296">
    <property type="entry name" value="Oligoxyloglucan reducing end-specific cellobiohydrolase"/>
    <property type="match status" value="1"/>
</dbReference>
<name>U6GT90_EIMAC</name>
<dbReference type="GO" id="GO:0016020">
    <property type="term" value="C:membrane"/>
    <property type="evidence" value="ECO:0007669"/>
    <property type="project" value="TreeGrafter"/>
</dbReference>
<dbReference type="Proteomes" id="UP000018050">
    <property type="component" value="Unassembled WGS sequence"/>
</dbReference>
<proteinExistence type="predicted"/>
<dbReference type="OMA" id="NEYAPFY"/>
<dbReference type="GO" id="GO:0005794">
    <property type="term" value="C:Golgi apparatus"/>
    <property type="evidence" value="ECO:0007669"/>
    <property type="project" value="TreeGrafter"/>
</dbReference>
<reference evidence="4" key="2">
    <citation type="submission" date="2013-10" db="EMBL/GenBank/DDBJ databases">
        <authorList>
            <person name="Aslett M."/>
        </authorList>
    </citation>
    <scope>NUCLEOTIDE SEQUENCE</scope>
    <source>
        <strain evidence="4">Houghton</strain>
    </source>
</reference>
<dbReference type="RefSeq" id="XP_013248123.1">
    <property type="nucleotide sequence ID" value="XM_013392669.1"/>
</dbReference>
<reference evidence="4" key="1">
    <citation type="submission" date="2013-10" db="EMBL/GenBank/DDBJ databases">
        <title>Genomic analysis of the causative agents of coccidiosis in chickens.</title>
        <authorList>
            <person name="Reid A.J."/>
            <person name="Blake D."/>
            <person name="Billington K."/>
            <person name="Browne H."/>
            <person name="Dunn M."/>
            <person name="Hung S."/>
            <person name="Kawahara F."/>
            <person name="Miranda-Saavedra D."/>
            <person name="Mourier T."/>
            <person name="Nagra H."/>
            <person name="Otto T.D."/>
            <person name="Rawlings N."/>
            <person name="Sanchez A."/>
            <person name="Sanders M."/>
            <person name="Subramaniam C."/>
            <person name="Tay Y."/>
            <person name="Dear P."/>
            <person name="Doerig C."/>
            <person name="Gruber A."/>
            <person name="Parkinson J."/>
            <person name="Shirley M."/>
            <person name="Wan K.L."/>
            <person name="Berriman M."/>
            <person name="Tomley F."/>
            <person name="Pain A."/>
        </authorList>
    </citation>
    <scope>NUCLEOTIDE SEQUENCE</scope>
    <source>
        <strain evidence="4">Houghton</strain>
    </source>
</reference>
<feature type="non-terminal residue" evidence="4">
    <location>
        <position position="1"/>
    </location>
</feature>
<dbReference type="Pfam" id="PF15902">
    <property type="entry name" value="Sortilin-Vps10"/>
    <property type="match status" value="2"/>
</dbReference>
<organism evidence="4 5">
    <name type="scientific">Eimeria acervulina</name>
    <name type="common">Coccidian parasite</name>
    <dbReference type="NCBI Taxonomy" id="5801"/>
    <lineage>
        <taxon>Eukaryota</taxon>
        <taxon>Sar</taxon>
        <taxon>Alveolata</taxon>
        <taxon>Apicomplexa</taxon>
        <taxon>Conoidasida</taxon>
        <taxon>Coccidia</taxon>
        <taxon>Eucoccidiorida</taxon>
        <taxon>Eimeriorina</taxon>
        <taxon>Eimeriidae</taxon>
        <taxon>Eimeria</taxon>
    </lineage>
</organism>
<gene>
    <name evidence="4" type="ORF">EAH_00066610</name>
</gene>
<feature type="region of interest" description="Disordered" evidence="2">
    <location>
        <begin position="120"/>
        <end position="146"/>
    </location>
</feature>
<accession>U6GT90</accession>
<dbReference type="EMBL" id="HG672434">
    <property type="protein sequence ID" value="CDI82483.1"/>
    <property type="molecule type" value="Genomic_DNA"/>
</dbReference>
<dbReference type="OrthoDB" id="354238at2759"/>
<evidence type="ECO:0000256" key="1">
    <source>
        <dbReference type="ARBA" id="ARBA00022737"/>
    </source>
</evidence>
<dbReference type="PANTHER" id="PTHR12106">
    <property type="entry name" value="SORTILIN RELATED"/>
    <property type="match status" value="1"/>
</dbReference>
<dbReference type="VEuPathDB" id="ToxoDB:EAH_00066610"/>
<keyword evidence="1" id="KW-0677">Repeat</keyword>
<evidence type="ECO:0000259" key="3">
    <source>
        <dbReference type="Pfam" id="PF15902"/>
    </source>
</evidence>
<keyword evidence="5" id="KW-1185">Reference proteome</keyword>
<dbReference type="InterPro" id="IPR031778">
    <property type="entry name" value="Sortilin_N"/>
</dbReference>
<evidence type="ECO:0000313" key="5">
    <source>
        <dbReference type="Proteomes" id="UP000018050"/>
    </source>
</evidence>
<dbReference type="GeneID" id="25274731"/>
<evidence type="ECO:0000256" key="2">
    <source>
        <dbReference type="SAM" id="MobiDB-lite"/>
    </source>
</evidence>
<dbReference type="PANTHER" id="PTHR12106:SF27">
    <property type="entry name" value="SORTILIN-RELATED RECEPTOR"/>
    <property type="match status" value="1"/>
</dbReference>